<reference evidence="2" key="2">
    <citation type="journal article" date="2024" name="Plant">
        <title>Genomic evolution and insights into agronomic trait innovations of Sesamum species.</title>
        <authorList>
            <person name="Miao H."/>
            <person name="Wang L."/>
            <person name="Qu L."/>
            <person name="Liu H."/>
            <person name="Sun Y."/>
            <person name="Le M."/>
            <person name="Wang Q."/>
            <person name="Wei S."/>
            <person name="Zheng Y."/>
            <person name="Lin W."/>
            <person name="Duan Y."/>
            <person name="Cao H."/>
            <person name="Xiong S."/>
            <person name="Wang X."/>
            <person name="Wei L."/>
            <person name="Li C."/>
            <person name="Ma Q."/>
            <person name="Ju M."/>
            <person name="Zhao R."/>
            <person name="Li G."/>
            <person name="Mu C."/>
            <person name="Tian Q."/>
            <person name="Mei H."/>
            <person name="Zhang T."/>
            <person name="Gao T."/>
            <person name="Zhang H."/>
        </authorList>
    </citation>
    <scope>NUCLEOTIDE SEQUENCE</scope>
    <source>
        <strain evidence="2">3651</strain>
    </source>
</reference>
<evidence type="ECO:0000313" key="3">
    <source>
        <dbReference type="Proteomes" id="UP001293254"/>
    </source>
</evidence>
<feature type="region of interest" description="Disordered" evidence="1">
    <location>
        <begin position="169"/>
        <end position="188"/>
    </location>
</feature>
<organism evidence="2 3">
    <name type="scientific">Sesamum alatum</name>
    <dbReference type="NCBI Taxonomy" id="300844"/>
    <lineage>
        <taxon>Eukaryota</taxon>
        <taxon>Viridiplantae</taxon>
        <taxon>Streptophyta</taxon>
        <taxon>Embryophyta</taxon>
        <taxon>Tracheophyta</taxon>
        <taxon>Spermatophyta</taxon>
        <taxon>Magnoliopsida</taxon>
        <taxon>eudicotyledons</taxon>
        <taxon>Gunneridae</taxon>
        <taxon>Pentapetalae</taxon>
        <taxon>asterids</taxon>
        <taxon>lamiids</taxon>
        <taxon>Lamiales</taxon>
        <taxon>Pedaliaceae</taxon>
        <taxon>Sesamum</taxon>
    </lineage>
</organism>
<name>A0AAE2CFI5_9LAMI</name>
<dbReference type="AlphaFoldDB" id="A0AAE2CFI5"/>
<reference evidence="2" key="1">
    <citation type="submission" date="2020-06" db="EMBL/GenBank/DDBJ databases">
        <authorList>
            <person name="Li T."/>
            <person name="Hu X."/>
            <person name="Zhang T."/>
            <person name="Song X."/>
            <person name="Zhang H."/>
            <person name="Dai N."/>
            <person name="Sheng W."/>
            <person name="Hou X."/>
            <person name="Wei L."/>
        </authorList>
    </citation>
    <scope>NUCLEOTIDE SEQUENCE</scope>
    <source>
        <strain evidence="2">3651</strain>
        <tissue evidence="2">Leaf</tissue>
    </source>
</reference>
<protein>
    <submittedName>
        <fullName evidence="2">Uncharacterized protein</fullName>
    </submittedName>
</protein>
<sequence length="217" mass="24076">MARLGRSKRTRLSSLPSMNGGRMHRFWWASELGPRPSSTPQMSSNNAFEISGTSKTYSLACVVSERGKCTILTIPNSRWYRWNGEAEYERLAIIFEPPMGGNVDQGPTSNPVVEPVDEENNAAKNEGEEEKDTEGGGLDERNERSQEEEDDDDGDCSDLEIMHSDFKSGEDEDALLMPSSSTSAGSSMFSEHSSNVCLYVPPIFWRIMKGTIDGCFI</sequence>
<evidence type="ECO:0000256" key="1">
    <source>
        <dbReference type="SAM" id="MobiDB-lite"/>
    </source>
</evidence>
<keyword evidence="3" id="KW-1185">Reference proteome</keyword>
<dbReference type="EMBL" id="JACGWO010000009">
    <property type="protein sequence ID" value="KAK4420243.1"/>
    <property type="molecule type" value="Genomic_DNA"/>
</dbReference>
<gene>
    <name evidence="2" type="ORF">Salat_2437300</name>
</gene>
<comment type="caution">
    <text evidence="2">The sequence shown here is derived from an EMBL/GenBank/DDBJ whole genome shotgun (WGS) entry which is preliminary data.</text>
</comment>
<feature type="region of interest" description="Disordered" evidence="1">
    <location>
        <begin position="120"/>
        <end position="160"/>
    </location>
</feature>
<feature type="compositionally biased region" description="Low complexity" evidence="1">
    <location>
        <begin position="179"/>
        <end position="188"/>
    </location>
</feature>
<evidence type="ECO:0000313" key="2">
    <source>
        <dbReference type="EMBL" id="KAK4420243.1"/>
    </source>
</evidence>
<feature type="compositionally biased region" description="Acidic residues" evidence="1">
    <location>
        <begin position="146"/>
        <end position="158"/>
    </location>
</feature>
<accession>A0AAE2CFI5</accession>
<proteinExistence type="predicted"/>
<dbReference type="Proteomes" id="UP001293254">
    <property type="component" value="Unassembled WGS sequence"/>
</dbReference>